<gene>
    <name evidence="4" type="primary">CCDC39</name>
    <name evidence="4" type="ORF">HK103_000633</name>
</gene>
<feature type="coiled-coil region" evidence="2">
    <location>
        <begin position="335"/>
        <end position="525"/>
    </location>
</feature>
<evidence type="ECO:0000256" key="2">
    <source>
        <dbReference type="SAM" id="Coils"/>
    </source>
</evidence>
<evidence type="ECO:0000256" key="1">
    <source>
        <dbReference type="ARBA" id="ARBA00023054"/>
    </source>
</evidence>
<dbReference type="Proteomes" id="UP001210925">
    <property type="component" value="Unassembled WGS sequence"/>
</dbReference>
<name>A0AAD5Y5W6_9FUNG</name>
<feature type="compositionally biased region" description="Basic and acidic residues" evidence="3">
    <location>
        <begin position="32"/>
        <end position="42"/>
    </location>
</feature>
<feature type="region of interest" description="Disordered" evidence="3">
    <location>
        <begin position="988"/>
        <end position="1043"/>
    </location>
</feature>
<reference evidence="4" key="1">
    <citation type="submission" date="2020-05" db="EMBL/GenBank/DDBJ databases">
        <title>Phylogenomic resolution of chytrid fungi.</title>
        <authorList>
            <person name="Stajich J.E."/>
            <person name="Amses K."/>
            <person name="Simmons R."/>
            <person name="Seto K."/>
            <person name="Myers J."/>
            <person name="Bonds A."/>
            <person name="Quandt C.A."/>
            <person name="Barry K."/>
            <person name="Liu P."/>
            <person name="Grigoriev I."/>
            <person name="Longcore J.E."/>
            <person name="James T.Y."/>
        </authorList>
    </citation>
    <scope>NUCLEOTIDE SEQUENCE</scope>
    <source>
        <strain evidence="4">PLAUS21</strain>
    </source>
</reference>
<evidence type="ECO:0000313" key="4">
    <source>
        <dbReference type="EMBL" id="KAJ3260491.1"/>
    </source>
</evidence>
<feature type="compositionally biased region" description="Low complexity" evidence="3">
    <location>
        <begin position="1013"/>
        <end position="1031"/>
    </location>
</feature>
<organism evidence="4 5">
    <name type="scientific">Boothiomyces macroporosus</name>
    <dbReference type="NCBI Taxonomy" id="261099"/>
    <lineage>
        <taxon>Eukaryota</taxon>
        <taxon>Fungi</taxon>
        <taxon>Fungi incertae sedis</taxon>
        <taxon>Chytridiomycota</taxon>
        <taxon>Chytridiomycota incertae sedis</taxon>
        <taxon>Chytridiomycetes</taxon>
        <taxon>Rhizophydiales</taxon>
        <taxon>Terramycetaceae</taxon>
        <taxon>Boothiomyces</taxon>
    </lineage>
</organism>
<feature type="coiled-coil region" evidence="2">
    <location>
        <begin position="788"/>
        <end position="891"/>
    </location>
</feature>
<dbReference type="PANTHER" id="PTHR18962:SF0">
    <property type="entry name" value="COILED-COIL DOMAIN-CONTAINING PROTEIN 39"/>
    <property type="match status" value="1"/>
</dbReference>
<sequence>MNLPCPACSQTIVYHVHNLALEEMLKTEEATTATKELDDRKGGLASNQPDYDEDPKLIAGRYKQQLDQLNSRIGLFKDELLTIKKTKNEKATELLDKSKLVAESTKEMKNLNQELERIQSRIIELNSIADQAQMSIPQLKSDIDEFSEKESIIEATLKSLNERKEKIKELEAQLNGLSVTVEDNQSRTEAIIQHMKNIRSESLHTQGLYDAKNRQIETEEHLKQLAEREAGRLKLDMKRMGNEVSVISDHLNILQTNIYRGNERIEAVRAEFKLETEELNEWLRVQAEKQDDNQALLKYSKEDETKAKELGLAIEKLMVQVNKRKATLDAEVTETQVAQIELENTTEEFKRLHQERQELIHQWEIAVSSMKQRDEDINNAQTNYRNQKEEIRRIQEKIKERQELYQNQLDQNAEIEKNISLAERKVAKFREEEAENNQNLQQFKAATDLVNKRSELNNLKANLKERQEKLEKSEKNYTEMLKRMADLDDETISLEARAEQLQDILNREKAKDKELDKQIKQLRETQFKQSQNLFKLRQEEKNLQAEIVGGEAANRNLKSKIHKLDHDTLKQRAMLYSMEFGIQQLERKIRRLEGDRTDEEKNELLSKIQLLNNRLEEETSKYNMLNGQLKKSQEDLRHCRRQLETLEKTRDDIATNIRELNLYNESASHQLAVKIKEKENLMVEENILRLELRRLRSYLHARSDEVFTLETRQVQLRLALEERSKEIDIHKDMVKVQIKSAEEERHSAAAELRDRVGKVEKLKKRYEILMTQFAPEEGEEEHSQAYYVIKAAQKREELQREGDELDANIRRAEKEIKALENTLKMMNNRNEQYRNNLFKAELDSKDVQHKEMLDAEYSQVMDSFKKKRAEIQDLQLALQEIESRYNINTQQEASKLQEVQVMEAKCEAVKGEIEEQGKKRNRAVQFMRKASKLLRKQQQRSTVTHEEQDFLIRALKDIGSIALNDLKRFAEKNPEIAEKLQSLMSIHSLQPPSRTVSRVSSRASSVMGDPTDASRASSRSVSRAQSVVHSRSNSRHGSVQLNE</sequence>
<comment type="caution">
    <text evidence="4">The sequence shown here is derived from an EMBL/GenBank/DDBJ whole genome shotgun (WGS) entry which is preliminary data.</text>
</comment>
<dbReference type="EMBL" id="JADGKB010000011">
    <property type="protein sequence ID" value="KAJ3260491.1"/>
    <property type="molecule type" value="Genomic_DNA"/>
</dbReference>
<keyword evidence="1 2" id="KW-0175">Coiled coil</keyword>
<feature type="coiled-coil region" evidence="2">
    <location>
        <begin position="94"/>
        <end position="128"/>
    </location>
</feature>
<dbReference type="GO" id="GO:0005930">
    <property type="term" value="C:axoneme"/>
    <property type="evidence" value="ECO:0007669"/>
    <property type="project" value="InterPro"/>
</dbReference>
<protein>
    <submittedName>
        <fullName evidence="4">Coiled-coil domain-containing protein 39</fullName>
    </submittedName>
</protein>
<proteinExistence type="predicted"/>
<accession>A0AAD5Y5W6</accession>
<evidence type="ECO:0000313" key="5">
    <source>
        <dbReference type="Proteomes" id="UP001210925"/>
    </source>
</evidence>
<dbReference type="GO" id="GO:0036159">
    <property type="term" value="P:inner dynein arm assembly"/>
    <property type="evidence" value="ECO:0007669"/>
    <property type="project" value="InterPro"/>
</dbReference>
<dbReference type="Pfam" id="PF24161">
    <property type="entry name" value="CCDC39"/>
    <property type="match status" value="1"/>
</dbReference>
<dbReference type="PANTHER" id="PTHR18962">
    <property type="entry name" value="COILED-COIL DOMAIN-CONTAINING PROTEIN 39"/>
    <property type="match status" value="1"/>
</dbReference>
<feature type="region of interest" description="Disordered" evidence="3">
    <location>
        <begin position="32"/>
        <end position="54"/>
    </location>
</feature>
<evidence type="ECO:0000256" key="3">
    <source>
        <dbReference type="SAM" id="MobiDB-lite"/>
    </source>
</evidence>
<feature type="coiled-coil region" evidence="2">
    <location>
        <begin position="153"/>
        <end position="243"/>
    </location>
</feature>
<dbReference type="InterPro" id="IPR033290">
    <property type="entry name" value="CCDC39"/>
</dbReference>
<keyword evidence="5" id="KW-1185">Reference proteome</keyword>
<dbReference type="AlphaFoldDB" id="A0AAD5Y5W6"/>
<feature type="compositionally biased region" description="Low complexity" evidence="3">
    <location>
        <begin position="993"/>
        <end position="1006"/>
    </location>
</feature>
<feature type="coiled-coil region" evidence="2">
    <location>
        <begin position="582"/>
        <end position="656"/>
    </location>
</feature>
<dbReference type="GO" id="GO:0060285">
    <property type="term" value="P:cilium-dependent cell motility"/>
    <property type="evidence" value="ECO:0007669"/>
    <property type="project" value="TreeGrafter"/>
</dbReference>
<dbReference type="GO" id="GO:0003341">
    <property type="term" value="P:cilium movement"/>
    <property type="evidence" value="ECO:0007669"/>
    <property type="project" value="InterPro"/>
</dbReference>